<keyword evidence="3" id="KW-1185">Reference proteome</keyword>
<evidence type="ECO:0000259" key="1">
    <source>
        <dbReference type="Pfam" id="PF08241"/>
    </source>
</evidence>
<name>A0AAQ0MJX2_9STAP</name>
<dbReference type="EMBL" id="RCVN01000001">
    <property type="protein sequence ID" value="RMI86465.1"/>
    <property type="molecule type" value="Genomic_DNA"/>
</dbReference>
<protein>
    <submittedName>
        <fullName evidence="2">Class I SAM-dependent methyltransferase</fullName>
    </submittedName>
</protein>
<dbReference type="InterPro" id="IPR013216">
    <property type="entry name" value="Methyltransf_11"/>
</dbReference>
<dbReference type="PANTHER" id="PTHR43861:SF1">
    <property type="entry name" value="TRANS-ACONITATE 2-METHYLTRANSFERASE"/>
    <property type="match status" value="1"/>
</dbReference>
<dbReference type="RefSeq" id="WP_122062597.1">
    <property type="nucleotide sequence ID" value="NZ_JAHCSS010000003.1"/>
</dbReference>
<reference evidence="2 3" key="1">
    <citation type="submission" date="2018-10" db="EMBL/GenBank/DDBJ databases">
        <title>Staphylococcus pseudoxylosus sp. nov., isolated from bovine mastitis.</title>
        <authorList>
            <person name="Macfadyen A.C."/>
            <person name="Leroy S."/>
            <person name="Harrison E.M."/>
            <person name="Parkhill J."/>
            <person name="Holmes M.A."/>
            <person name="Paterson G.K."/>
        </authorList>
    </citation>
    <scope>NUCLEOTIDE SEQUENCE [LARGE SCALE GENOMIC DNA]</scope>
    <source>
        <strain evidence="2 3">S04009</strain>
    </source>
</reference>
<dbReference type="Proteomes" id="UP000269505">
    <property type="component" value="Unassembled WGS sequence"/>
</dbReference>
<dbReference type="PANTHER" id="PTHR43861">
    <property type="entry name" value="TRANS-ACONITATE 2-METHYLTRANSFERASE-RELATED"/>
    <property type="match status" value="1"/>
</dbReference>
<dbReference type="Pfam" id="PF08241">
    <property type="entry name" value="Methyltransf_11"/>
    <property type="match status" value="1"/>
</dbReference>
<feature type="domain" description="Methyltransferase type 11" evidence="1">
    <location>
        <begin position="48"/>
        <end position="142"/>
    </location>
</feature>
<organism evidence="2 3">
    <name type="scientific">Staphylococcus pseudoxylosus</name>
    <dbReference type="NCBI Taxonomy" id="2282419"/>
    <lineage>
        <taxon>Bacteria</taxon>
        <taxon>Bacillati</taxon>
        <taxon>Bacillota</taxon>
        <taxon>Bacilli</taxon>
        <taxon>Bacillales</taxon>
        <taxon>Staphylococcaceae</taxon>
        <taxon>Staphylococcus</taxon>
    </lineage>
</organism>
<dbReference type="Gene3D" id="3.40.50.150">
    <property type="entry name" value="Vaccinia Virus protein VP39"/>
    <property type="match status" value="1"/>
</dbReference>
<evidence type="ECO:0000313" key="2">
    <source>
        <dbReference type="EMBL" id="RMI86465.1"/>
    </source>
</evidence>
<dbReference type="GO" id="GO:0008757">
    <property type="term" value="F:S-adenosylmethionine-dependent methyltransferase activity"/>
    <property type="evidence" value="ECO:0007669"/>
    <property type="project" value="InterPro"/>
</dbReference>
<sequence length="245" mass="28416">MEIKKQYDNKNFFEKYSQMPRSNKGLTGAGEWHEFKKLLPDFEGKVVLDLGCGYGWHAKYAADHGAKEVIAIDSSEKMIEVAKKTNFDDKITYEVDDIGSLNLKSDYFDIVLSSLVLHYIEDLNSLFKNLANSMKDNGYFLFTVEHPVFTAEGSQDWVYDKKGNISHFPIDNYFNEGLRESTFLNENIQKFHHTLTSYFQALKESHFIIDSLIEPMPPEEMRDLPEMVGEMRRPMMLIIKSILNK</sequence>
<dbReference type="InterPro" id="IPR029063">
    <property type="entry name" value="SAM-dependent_MTases_sf"/>
</dbReference>
<proteinExistence type="predicted"/>
<keyword evidence="2" id="KW-0489">Methyltransferase</keyword>
<dbReference type="SUPFAM" id="SSF53335">
    <property type="entry name" value="S-adenosyl-L-methionine-dependent methyltransferases"/>
    <property type="match status" value="1"/>
</dbReference>
<accession>A0AAQ0MJX2</accession>
<keyword evidence="2" id="KW-0808">Transferase</keyword>
<comment type="caution">
    <text evidence="2">The sequence shown here is derived from an EMBL/GenBank/DDBJ whole genome shotgun (WGS) entry which is preliminary data.</text>
</comment>
<dbReference type="CDD" id="cd02440">
    <property type="entry name" value="AdoMet_MTases"/>
    <property type="match status" value="1"/>
</dbReference>
<evidence type="ECO:0000313" key="3">
    <source>
        <dbReference type="Proteomes" id="UP000269505"/>
    </source>
</evidence>
<dbReference type="GO" id="GO:0032259">
    <property type="term" value="P:methylation"/>
    <property type="evidence" value="ECO:0007669"/>
    <property type="project" value="UniProtKB-KW"/>
</dbReference>
<dbReference type="AlphaFoldDB" id="A0AAQ0MJX2"/>
<gene>
    <name evidence="2" type="ORF">D9V42_01340</name>
</gene>